<feature type="compositionally biased region" description="Basic and acidic residues" evidence="1">
    <location>
        <begin position="66"/>
        <end position="83"/>
    </location>
</feature>
<name>A0A4Y2SYI1_ARAVE</name>
<dbReference type="AlphaFoldDB" id="A0A4Y2SYI1"/>
<dbReference type="Proteomes" id="UP000499080">
    <property type="component" value="Unassembled WGS sequence"/>
</dbReference>
<sequence>MRRGNDASVRIQTGNKSPTTQVYRLKTDHGNSALRERRGKMSDMLRSGHPSFDQQRKWRKRKAKTKKEDRKYMNKQEIHKSELFGKQPKQASKFADSANSKASEDEANIFSY</sequence>
<feature type="compositionally biased region" description="Polar residues" evidence="1">
    <location>
        <begin position="10"/>
        <end position="22"/>
    </location>
</feature>
<evidence type="ECO:0000256" key="1">
    <source>
        <dbReference type="SAM" id="MobiDB-lite"/>
    </source>
</evidence>
<dbReference type="EMBL" id="BGPR01024134">
    <property type="protein sequence ID" value="GBN91942.1"/>
    <property type="molecule type" value="Genomic_DNA"/>
</dbReference>
<feature type="compositionally biased region" description="Basic and acidic residues" evidence="1">
    <location>
        <begin position="25"/>
        <end position="43"/>
    </location>
</feature>
<organism evidence="3 4">
    <name type="scientific">Araneus ventricosus</name>
    <name type="common">Orbweaver spider</name>
    <name type="synonym">Epeira ventricosa</name>
    <dbReference type="NCBI Taxonomy" id="182803"/>
    <lineage>
        <taxon>Eukaryota</taxon>
        <taxon>Metazoa</taxon>
        <taxon>Ecdysozoa</taxon>
        <taxon>Arthropoda</taxon>
        <taxon>Chelicerata</taxon>
        <taxon>Arachnida</taxon>
        <taxon>Araneae</taxon>
        <taxon>Araneomorphae</taxon>
        <taxon>Entelegynae</taxon>
        <taxon>Araneoidea</taxon>
        <taxon>Araneidae</taxon>
        <taxon>Araneus</taxon>
    </lineage>
</organism>
<feature type="region of interest" description="Disordered" evidence="1">
    <location>
        <begin position="1"/>
        <end position="112"/>
    </location>
</feature>
<reference evidence="3 4" key="1">
    <citation type="journal article" date="2019" name="Sci. Rep.">
        <title>Orb-weaving spider Araneus ventricosus genome elucidates the spidroin gene catalogue.</title>
        <authorList>
            <person name="Kono N."/>
            <person name="Nakamura H."/>
            <person name="Ohtoshi R."/>
            <person name="Moran D.A.P."/>
            <person name="Shinohara A."/>
            <person name="Yoshida Y."/>
            <person name="Fujiwara M."/>
            <person name="Mori M."/>
            <person name="Tomita M."/>
            <person name="Arakawa K."/>
        </authorList>
    </citation>
    <scope>NUCLEOTIDE SEQUENCE [LARGE SCALE GENOMIC DNA]</scope>
</reference>
<evidence type="ECO:0000313" key="3">
    <source>
        <dbReference type="EMBL" id="GBN91945.1"/>
    </source>
</evidence>
<evidence type="ECO:0000313" key="2">
    <source>
        <dbReference type="EMBL" id="GBN91942.1"/>
    </source>
</evidence>
<evidence type="ECO:0000313" key="4">
    <source>
        <dbReference type="Proteomes" id="UP000499080"/>
    </source>
</evidence>
<accession>A0A4Y2SYI1</accession>
<keyword evidence="4" id="KW-1185">Reference proteome</keyword>
<protein>
    <submittedName>
        <fullName evidence="3">Uncharacterized protein</fullName>
    </submittedName>
</protein>
<dbReference type="EMBL" id="BGPR01024137">
    <property type="protein sequence ID" value="GBN91945.1"/>
    <property type="molecule type" value="Genomic_DNA"/>
</dbReference>
<proteinExistence type="predicted"/>
<gene>
    <name evidence="3" type="ORF">AVEN_41241_1</name>
    <name evidence="2" type="ORF">AVEN_8568_1</name>
</gene>
<comment type="caution">
    <text evidence="3">The sequence shown here is derived from an EMBL/GenBank/DDBJ whole genome shotgun (WGS) entry which is preliminary data.</text>
</comment>